<name>A0A2G1UL52_9GAMM</name>
<evidence type="ECO:0000256" key="4">
    <source>
        <dbReference type="ARBA" id="ARBA00022989"/>
    </source>
</evidence>
<comment type="subcellular location">
    <subcellularLocation>
        <location evidence="6">Cell membrane</location>
        <topology evidence="6">Multi-pass membrane protein</topology>
    </subcellularLocation>
    <subcellularLocation>
        <location evidence="1">Membrane</location>
    </subcellularLocation>
</comment>
<evidence type="ECO:0000256" key="2">
    <source>
        <dbReference type="ARBA" id="ARBA00007165"/>
    </source>
</evidence>
<dbReference type="AlphaFoldDB" id="A0A2G1UL52"/>
<keyword evidence="4 6" id="KW-1133">Transmembrane helix</keyword>
<feature type="transmembrane region" description="Helical" evidence="6">
    <location>
        <begin position="215"/>
        <end position="234"/>
    </location>
</feature>
<sequence length="246" mass="27916">MTDHQWQPHRQWHFDWRLLVFAGLFLPLLVGLGIWQLGRAEQKQQRLDQWQQQAEQLDWAGHLHQGLAVGRPVSLQGRYGEAIWLLDNRTRDGVAGYEVLNLFHPRAGQPVVVNRGWIRAPQRREVLPVVPTPVTEVTIHGRISDYPQPPVLQDTDEPGQGWPRRVQTLGRDQVRQVAAEAADLVVRLSNREQPGAFRADWAPDRMGPQTHYGYALQWFALAGALLALTVIASYRKTGADNDNDNG</sequence>
<dbReference type="Proteomes" id="UP000231409">
    <property type="component" value="Unassembled WGS sequence"/>
</dbReference>
<organism evidence="7 8">
    <name type="scientific">Marinobacter profundi</name>
    <dbReference type="NCBI Taxonomy" id="2666256"/>
    <lineage>
        <taxon>Bacteria</taxon>
        <taxon>Pseudomonadati</taxon>
        <taxon>Pseudomonadota</taxon>
        <taxon>Gammaproteobacteria</taxon>
        <taxon>Pseudomonadales</taxon>
        <taxon>Marinobacteraceae</taxon>
        <taxon>Marinobacter</taxon>
    </lineage>
</organism>
<comment type="caution">
    <text evidence="7">The sequence shown here is derived from an EMBL/GenBank/DDBJ whole genome shotgun (WGS) entry which is preliminary data.</text>
</comment>
<dbReference type="PANTHER" id="PTHR23427">
    <property type="entry name" value="SURFEIT LOCUS PROTEIN"/>
    <property type="match status" value="1"/>
</dbReference>
<dbReference type="Pfam" id="PF02104">
    <property type="entry name" value="SURF1"/>
    <property type="match status" value="1"/>
</dbReference>
<evidence type="ECO:0000313" key="7">
    <source>
        <dbReference type="EMBL" id="PHQ15217.1"/>
    </source>
</evidence>
<accession>A0A2G1UL52</accession>
<evidence type="ECO:0000313" key="8">
    <source>
        <dbReference type="Proteomes" id="UP000231409"/>
    </source>
</evidence>
<proteinExistence type="inferred from homology"/>
<dbReference type="InterPro" id="IPR045214">
    <property type="entry name" value="Surf1/Surf4"/>
</dbReference>
<dbReference type="RefSeq" id="WP_099614342.1">
    <property type="nucleotide sequence ID" value="NZ_KZ319370.1"/>
</dbReference>
<dbReference type="PANTHER" id="PTHR23427:SF2">
    <property type="entry name" value="SURFEIT LOCUS PROTEIN 1"/>
    <property type="match status" value="1"/>
</dbReference>
<dbReference type="EMBL" id="NTFH01000007">
    <property type="protein sequence ID" value="PHQ15217.1"/>
    <property type="molecule type" value="Genomic_DNA"/>
</dbReference>
<protein>
    <recommendedName>
        <fullName evidence="6">SURF1-like protein</fullName>
    </recommendedName>
</protein>
<keyword evidence="6" id="KW-1003">Cell membrane</keyword>
<evidence type="ECO:0000256" key="3">
    <source>
        <dbReference type="ARBA" id="ARBA00022692"/>
    </source>
</evidence>
<keyword evidence="8" id="KW-1185">Reference proteome</keyword>
<feature type="transmembrane region" description="Helical" evidence="6">
    <location>
        <begin position="16"/>
        <end position="37"/>
    </location>
</feature>
<dbReference type="CDD" id="cd06662">
    <property type="entry name" value="SURF1"/>
    <property type="match status" value="1"/>
</dbReference>
<comment type="similarity">
    <text evidence="2 6">Belongs to the SURF1 family.</text>
</comment>
<reference evidence="7 8" key="1">
    <citation type="submission" date="2017-09" db="EMBL/GenBank/DDBJ databases">
        <title>The draft genome sequences of Marinobacter sp. PWS21.</title>
        <authorList>
            <person name="Cao J."/>
        </authorList>
    </citation>
    <scope>NUCLEOTIDE SEQUENCE [LARGE SCALE GENOMIC DNA]</scope>
    <source>
        <strain evidence="7 8">PWS21</strain>
    </source>
</reference>
<evidence type="ECO:0000256" key="5">
    <source>
        <dbReference type="ARBA" id="ARBA00023136"/>
    </source>
</evidence>
<dbReference type="PROSITE" id="PS50895">
    <property type="entry name" value="SURF1"/>
    <property type="match status" value="1"/>
</dbReference>
<evidence type="ECO:0000256" key="6">
    <source>
        <dbReference type="RuleBase" id="RU363076"/>
    </source>
</evidence>
<keyword evidence="5 6" id="KW-0472">Membrane</keyword>
<gene>
    <name evidence="7" type="ORF">CLH61_08740</name>
</gene>
<dbReference type="InterPro" id="IPR002994">
    <property type="entry name" value="Surf1/Shy1"/>
</dbReference>
<evidence type="ECO:0000256" key="1">
    <source>
        <dbReference type="ARBA" id="ARBA00004370"/>
    </source>
</evidence>
<dbReference type="GO" id="GO:0005886">
    <property type="term" value="C:plasma membrane"/>
    <property type="evidence" value="ECO:0007669"/>
    <property type="project" value="UniProtKB-SubCell"/>
</dbReference>
<keyword evidence="3 6" id="KW-0812">Transmembrane</keyword>